<dbReference type="RefSeq" id="WP_114279439.1">
    <property type="nucleotide sequence ID" value="NZ_QPJY01000003.1"/>
</dbReference>
<dbReference type="Gene3D" id="1.10.472.150">
    <property type="entry name" value="Glucose-regulated metallo-peptidase M90, N-terminal domain"/>
    <property type="match status" value="1"/>
</dbReference>
<dbReference type="AlphaFoldDB" id="A0A369CC40"/>
<proteinExistence type="predicted"/>
<dbReference type="GO" id="GO:0004177">
    <property type="term" value="F:aminopeptidase activity"/>
    <property type="evidence" value="ECO:0007669"/>
    <property type="project" value="TreeGrafter"/>
</dbReference>
<dbReference type="SUPFAM" id="SSF55486">
    <property type="entry name" value="Metalloproteases ('zincins'), catalytic domain"/>
    <property type="match status" value="1"/>
</dbReference>
<evidence type="ECO:0000313" key="1">
    <source>
        <dbReference type="EMBL" id="RCX31263.1"/>
    </source>
</evidence>
<comment type="caution">
    <text evidence="1">The sequence shown here is derived from an EMBL/GenBank/DDBJ whole genome shotgun (WGS) entry which is preliminary data.</text>
</comment>
<name>A0A369CC40_9GAMM</name>
<dbReference type="EMBL" id="QPJY01000003">
    <property type="protein sequence ID" value="RCX31263.1"/>
    <property type="molecule type" value="Genomic_DNA"/>
</dbReference>
<dbReference type="PANTHER" id="PTHR30164:SF2">
    <property type="entry name" value="PROTEIN MTFA"/>
    <property type="match status" value="1"/>
</dbReference>
<dbReference type="CDD" id="cd20169">
    <property type="entry name" value="Peptidase_M90_mtfA"/>
    <property type="match status" value="1"/>
</dbReference>
<dbReference type="Gene3D" id="3.40.390.10">
    <property type="entry name" value="Collagenase (Catalytic Domain)"/>
    <property type="match status" value="1"/>
</dbReference>
<sequence>MFSSFRNWRRRRLLARLRPEVPEAQWRTVWARLPLLKGLPQEAEKRLRDLALLFLHEKSLEGAAGTVIDRERALVIALQACLPILNLGLEWYHGWVSVIVYPDEFMPEREWVDADGVVWVSRQPLSGEAWQRGPVVLSWSDVEAGTILDGYNVVLHEFAHKLDMVNGSANGHPPLHRGMNGAAWKRVFSAAYGDFTGRMERGLASGIDPYAAESPGEFFAVLSELFFERPRVLRGEYPEVYRLLAEFYRQDPGARLPG</sequence>
<dbReference type="OrthoDB" id="9786424at2"/>
<dbReference type="PANTHER" id="PTHR30164">
    <property type="entry name" value="MTFA PEPTIDASE"/>
    <property type="match status" value="1"/>
</dbReference>
<protein>
    <recommendedName>
        <fullName evidence="3">Zinc-dependent peptidase</fullName>
    </recommendedName>
</protein>
<evidence type="ECO:0000313" key="2">
    <source>
        <dbReference type="Proteomes" id="UP000252707"/>
    </source>
</evidence>
<dbReference type="InterPro" id="IPR010384">
    <property type="entry name" value="MtfA_fam"/>
</dbReference>
<keyword evidence="2" id="KW-1185">Reference proteome</keyword>
<evidence type="ECO:0008006" key="3">
    <source>
        <dbReference type="Google" id="ProtNLM"/>
    </source>
</evidence>
<dbReference type="GO" id="GO:0008237">
    <property type="term" value="F:metallopeptidase activity"/>
    <property type="evidence" value="ECO:0007669"/>
    <property type="project" value="InterPro"/>
</dbReference>
<dbReference type="Pfam" id="PF06167">
    <property type="entry name" value="Peptidase_M90"/>
    <property type="match status" value="1"/>
</dbReference>
<dbReference type="Proteomes" id="UP000252707">
    <property type="component" value="Unassembled WGS sequence"/>
</dbReference>
<dbReference type="InterPro" id="IPR042252">
    <property type="entry name" value="MtfA_N"/>
</dbReference>
<accession>A0A369CC40</accession>
<organism evidence="1 2">
    <name type="scientific">Thioalbus denitrificans</name>
    <dbReference type="NCBI Taxonomy" id="547122"/>
    <lineage>
        <taxon>Bacteria</taxon>
        <taxon>Pseudomonadati</taxon>
        <taxon>Pseudomonadota</taxon>
        <taxon>Gammaproteobacteria</taxon>
        <taxon>Chromatiales</taxon>
        <taxon>Ectothiorhodospiraceae</taxon>
        <taxon>Thioalbus</taxon>
    </lineage>
</organism>
<reference evidence="1 2" key="1">
    <citation type="submission" date="2018-07" db="EMBL/GenBank/DDBJ databases">
        <title>Genomic Encyclopedia of Type Strains, Phase IV (KMG-IV): sequencing the most valuable type-strain genomes for metagenomic binning, comparative biology and taxonomic classification.</title>
        <authorList>
            <person name="Goeker M."/>
        </authorList>
    </citation>
    <scope>NUCLEOTIDE SEQUENCE [LARGE SCALE GENOMIC DNA]</scope>
    <source>
        <strain evidence="1 2">DSM 26407</strain>
    </source>
</reference>
<dbReference type="InterPro" id="IPR024079">
    <property type="entry name" value="MetalloPept_cat_dom_sf"/>
</dbReference>
<gene>
    <name evidence="1" type="ORF">DFQ59_103231</name>
</gene>
<dbReference type="GO" id="GO:0005829">
    <property type="term" value="C:cytosol"/>
    <property type="evidence" value="ECO:0007669"/>
    <property type="project" value="TreeGrafter"/>
</dbReference>